<proteinExistence type="predicted"/>
<sequence>MSVVVIGLFLMTEAVKKSRRHCNAVPLTRQVRPEESSVNTSNRTCVF</sequence>
<name>J9GKN6_9ZZZZ</name>
<dbReference type="AlphaFoldDB" id="J9GKN6"/>
<organism evidence="1">
    <name type="scientific">gut metagenome</name>
    <dbReference type="NCBI Taxonomy" id="749906"/>
    <lineage>
        <taxon>unclassified sequences</taxon>
        <taxon>metagenomes</taxon>
        <taxon>organismal metagenomes</taxon>
    </lineage>
</organism>
<comment type="caution">
    <text evidence="1">The sequence shown here is derived from an EMBL/GenBank/DDBJ whole genome shotgun (WGS) entry which is preliminary data.</text>
</comment>
<protein>
    <submittedName>
        <fullName evidence="1">Uncharacterized protein</fullName>
    </submittedName>
</protein>
<evidence type="ECO:0000313" key="1">
    <source>
        <dbReference type="EMBL" id="EJX02673.1"/>
    </source>
</evidence>
<dbReference type="EMBL" id="AMCI01002445">
    <property type="protein sequence ID" value="EJX02673.1"/>
    <property type="molecule type" value="Genomic_DNA"/>
</dbReference>
<accession>J9GKN6</accession>
<reference evidence="1" key="1">
    <citation type="journal article" date="2012" name="PLoS ONE">
        <title>Gene sets for utilization of primary and secondary nutrition supplies in the distal gut of endangered iberian lynx.</title>
        <authorList>
            <person name="Alcaide M."/>
            <person name="Messina E."/>
            <person name="Richter M."/>
            <person name="Bargiela R."/>
            <person name="Peplies J."/>
            <person name="Huws S.A."/>
            <person name="Newbold C.J."/>
            <person name="Golyshin P.N."/>
            <person name="Simon M.A."/>
            <person name="Lopez G."/>
            <person name="Yakimov M.M."/>
            <person name="Ferrer M."/>
        </authorList>
    </citation>
    <scope>NUCLEOTIDE SEQUENCE</scope>
</reference>
<gene>
    <name evidence="1" type="ORF">EVA_09222</name>
</gene>